<proteinExistence type="predicted"/>
<sequence>METDLLRIEYENQKPKAIRFKNAISEQLQDLIDKQSITLGTPMEGRIKILSSIIEKIERKKKAIHSVTDLDDFVGIRIIVLFRSDIERVCEIVKSHFEVVDIEDVSTRLSDDQFGYQSNHYTIKLPSSWLSLPTLSDLEQFKAEIQIRTLSQHIWAVASHKLQYKQEQSVPVPLRRSINRASALLETVDLEFERVLLERENYKTDSLARVDDNSGFDVMVLEAIADKMLPAQNKKIGHEDYAKLLEQLFEYGFDHASKLEALITSNLDYALADDRERVHKELLRYDEDAELERLNRGVFFTHVGLIRCCLENALGEVYVAPMATEDED</sequence>
<dbReference type="InterPro" id="IPR043519">
    <property type="entry name" value="NT_sf"/>
</dbReference>
<dbReference type="SUPFAM" id="SSF81301">
    <property type="entry name" value="Nucleotidyltransferase"/>
    <property type="match status" value="1"/>
</dbReference>
<dbReference type="RefSeq" id="WP_088899985.1">
    <property type="nucleotide sequence ID" value="NZ_CP014636.1"/>
</dbReference>
<dbReference type="PANTHER" id="PTHR41773:SF1">
    <property type="entry name" value="RELA_SPOT DOMAIN-CONTAINING PROTEIN"/>
    <property type="match status" value="1"/>
</dbReference>
<feature type="domain" description="RelA/SpoT" evidence="1">
    <location>
        <begin position="45"/>
        <end position="170"/>
    </location>
</feature>
<dbReference type="InterPro" id="IPR007685">
    <property type="entry name" value="RelA_SpoT"/>
</dbReference>
<name>A0A6S4Q711_VIBVL</name>
<dbReference type="Pfam" id="PF04607">
    <property type="entry name" value="RelA_SpoT"/>
    <property type="match status" value="1"/>
</dbReference>
<accession>A0A6S4Q711</accession>
<dbReference type="AlphaFoldDB" id="A0A6S4Q711"/>
<dbReference type="CDD" id="cd05399">
    <property type="entry name" value="NT_Rel-Spo_like"/>
    <property type="match status" value="1"/>
</dbReference>
<organism evidence="2">
    <name type="scientific">Vibrio vulnificus</name>
    <dbReference type="NCBI Taxonomy" id="672"/>
    <lineage>
        <taxon>Bacteria</taxon>
        <taxon>Pseudomonadati</taxon>
        <taxon>Pseudomonadota</taxon>
        <taxon>Gammaproteobacteria</taxon>
        <taxon>Vibrionales</taxon>
        <taxon>Vibrionaceae</taxon>
        <taxon>Vibrio</taxon>
    </lineage>
</organism>
<evidence type="ECO:0000259" key="1">
    <source>
        <dbReference type="SMART" id="SM00954"/>
    </source>
</evidence>
<dbReference type="GO" id="GO:0015969">
    <property type="term" value="P:guanosine tetraphosphate metabolic process"/>
    <property type="evidence" value="ECO:0007669"/>
    <property type="project" value="InterPro"/>
</dbReference>
<dbReference type="Gene3D" id="1.10.287.860">
    <property type="entry name" value="Nucleotidyltransferase"/>
    <property type="match status" value="1"/>
</dbReference>
<reference evidence="2" key="1">
    <citation type="submission" date="2011-01" db="EMBL/GenBank/DDBJ databases">
        <title>Evolutionary Significance of Chromosomal Super-Integrons in Vibrio vulnificus Strains.</title>
        <authorList>
            <person name="Shu H.Y."/>
            <person name="Wu K.M."/>
            <person name="Liu T.T."/>
            <person name="Liu Y.M."/>
            <person name="Liao T.L."/>
            <person name="Hor L.I."/>
            <person name="Tsai S.F."/>
            <person name="Chen C.Y."/>
        </authorList>
    </citation>
    <scope>NUCLEOTIDE SEQUENCE</scope>
    <source>
        <strain evidence="2">CECT4999</strain>
    </source>
</reference>
<dbReference type="PANTHER" id="PTHR41773">
    <property type="entry name" value="GTP PYROPHOSPHATASE-RELATED"/>
    <property type="match status" value="1"/>
</dbReference>
<dbReference type="Gene3D" id="3.30.460.10">
    <property type="entry name" value="Beta Polymerase, domain 2"/>
    <property type="match status" value="1"/>
</dbReference>
<evidence type="ECO:0000313" key="2">
    <source>
        <dbReference type="EMBL" id="BBE38644.1"/>
    </source>
</evidence>
<protein>
    <submittedName>
        <fullName evidence="2">RelA/SpoT domain protein</fullName>
    </submittedName>
</protein>
<dbReference type="SMART" id="SM00954">
    <property type="entry name" value="RelA_SpoT"/>
    <property type="match status" value="1"/>
</dbReference>
<dbReference type="EMBL" id="AB609751">
    <property type="protein sequence ID" value="BBE38644.1"/>
    <property type="molecule type" value="Genomic_DNA"/>
</dbReference>